<dbReference type="EMBL" id="MRZU01000003">
    <property type="protein sequence ID" value="OUJ18897.1"/>
    <property type="molecule type" value="Genomic_DNA"/>
</dbReference>
<dbReference type="AlphaFoldDB" id="A0A1Y3GCB5"/>
<evidence type="ECO:0000313" key="1">
    <source>
        <dbReference type="EMBL" id="OUJ18897.1"/>
    </source>
</evidence>
<gene>
    <name evidence="1" type="ORF">AMET1_0548</name>
</gene>
<protein>
    <submittedName>
        <fullName evidence="1">Uncharacterized protein</fullName>
    </submittedName>
</protein>
<reference evidence="1 2" key="1">
    <citation type="submission" date="2016-12" db="EMBL/GenBank/DDBJ databases">
        <title>Discovery of methanogenic haloarchaea.</title>
        <authorList>
            <person name="Sorokin D.Y."/>
            <person name="Makarova K.S."/>
            <person name="Abbas B."/>
            <person name="Ferrer M."/>
            <person name="Golyshin P.N."/>
        </authorList>
    </citation>
    <scope>NUCLEOTIDE SEQUENCE [LARGE SCALE GENOMIC DNA]</scope>
    <source>
        <strain evidence="1">AMET1</strain>
    </source>
</reference>
<name>A0A1Y3GCB5_9EURY</name>
<comment type="caution">
    <text evidence="1">The sequence shown here is derived from an EMBL/GenBank/DDBJ whole genome shotgun (WGS) entry which is preliminary data.</text>
</comment>
<keyword evidence="2" id="KW-1185">Reference proteome</keyword>
<dbReference type="Proteomes" id="UP000195137">
    <property type="component" value="Unassembled WGS sequence"/>
</dbReference>
<proteinExistence type="predicted"/>
<sequence>MLLLGLIFMPTLRISEKTKEALGEIFPAFNTGDDMVQELIKEAGYEDLLEEEKCFFVNSNKPHLPDDGTKIYKNDVVITHGPKKYGEKLGRLQKGDYVISYITGIGARALGKVKKEWNGNAVEDREQIYEQENNEYQVKVNWKIILTEEESLSPQELRETIGWKPSQAVQKISNEKEKEKIIKAFKNKI</sequence>
<evidence type="ECO:0000313" key="2">
    <source>
        <dbReference type="Proteomes" id="UP000195137"/>
    </source>
</evidence>
<organism evidence="1 2">
    <name type="scientific">Methanonatronarchaeum thermophilum</name>
    <dbReference type="NCBI Taxonomy" id="1927129"/>
    <lineage>
        <taxon>Archaea</taxon>
        <taxon>Methanobacteriati</taxon>
        <taxon>Methanobacteriota</taxon>
        <taxon>Methanonatronarchaeia</taxon>
        <taxon>Methanonatronarchaeales</taxon>
        <taxon>Methanonatronarchaeaceae</taxon>
        <taxon>Methanonatronarchaeum</taxon>
    </lineage>
</organism>
<accession>A0A1Y3GCB5</accession>